<organism evidence="2 3">
    <name type="scientific">Trichogramma kaykai</name>
    <dbReference type="NCBI Taxonomy" id="54128"/>
    <lineage>
        <taxon>Eukaryota</taxon>
        <taxon>Metazoa</taxon>
        <taxon>Ecdysozoa</taxon>
        <taxon>Arthropoda</taxon>
        <taxon>Hexapoda</taxon>
        <taxon>Insecta</taxon>
        <taxon>Pterygota</taxon>
        <taxon>Neoptera</taxon>
        <taxon>Endopterygota</taxon>
        <taxon>Hymenoptera</taxon>
        <taxon>Apocrita</taxon>
        <taxon>Proctotrupomorpha</taxon>
        <taxon>Chalcidoidea</taxon>
        <taxon>Trichogrammatidae</taxon>
        <taxon>Trichogramma</taxon>
    </lineage>
</organism>
<dbReference type="Gene3D" id="3.90.320.10">
    <property type="match status" value="1"/>
</dbReference>
<dbReference type="InterPro" id="IPR011604">
    <property type="entry name" value="PDDEXK-like_dom_sf"/>
</dbReference>
<evidence type="ECO:0000313" key="2">
    <source>
        <dbReference type="EMBL" id="KAL3398378.1"/>
    </source>
</evidence>
<dbReference type="InterPro" id="IPR011335">
    <property type="entry name" value="Restrct_endonuc-II-like"/>
</dbReference>
<comment type="caution">
    <text evidence="2">The sequence shown here is derived from an EMBL/GenBank/DDBJ whole genome shotgun (WGS) entry which is preliminary data.</text>
</comment>
<proteinExistence type="predicted"/>
<dbReference type="GO" id="GO:0006281">
    <property type="term" value="P:DNA repair"/>
    <property type="evidence" value="ECO:0007669"/>
    <property type="project" value="UniProtKB-ARBA"/>
</dbReference>
<dbReference type="Proteomes" id="UP001627154">
    <property type="component" value="Unassembled WGS sequence"/>
</dbReference>
<name>A0ABD2WZ89_9HYME</name>
<dbReference type="Pfam" id="PF09588">
    <property type="entry name" value="YqaJ"/>
    <property type="match status" value="1"/>
</dbReference>
<protein>
    <recommendedName>
        <fullName evidence="1">YqaJ viral recombinase domain-containing protein</fullName>
    </recommendedName>
</protein>
<dbReference type="PANTHER" id="PTHR47526:SF3">
    <property type="entry name" value="PHD-TYPE DOMAIN-CONTAINING PROTEIN"/>
    <property type="match status" value="1"/>
</dbReference>
<dbReference type="SUPFAM" id="SSF52980">
    <property type="entry name" value="Restriction endonuclease-like"/>
    <property type="match status" value="1"/>
</dbReference>
<dbReference type="InterPro" id="IPR019080">
    <property type="entry name" value="YqaJ_viral_recombinase"/>
</dbReference>
<dbReference type="EMBL" id="JBJJXI010000059">
    <property type="protein sequence ID" value="KAL3398378.1"/>
    <property type="molecule type" value="Genomic_DNA"/>
</dbReference>
<reference evidence="2 3" key="1">
    <citation type="journal article" date="2024" name="bioRxiv">
        <title>A reference genome for Trichogramma kaykai: A tiny desert-dwelling parasitoid wasp with competing sex-ratio distorters.</title>
        <authorList>
            <person name="Culotta J."/>
            <person name="Lindsey A.R."/>
        </authorList>
    </citation>
    <scope>NUCLEOTIDE SEQUENCE [LARGE SCALE GENOMIC DNA]</scope>
    <source>
        <strain evidence="2 3">KSX58</strain>
    </source>
</reference>
<feature type="domain" description="YqaJ viral recombinase" evidence="1">
    <location>
        <begin position="61"/>
        <end position="151"/>
    </location>
</feature>
<sequence>MTIKQILQPANTYAVEWDHGFYSKVSNEYKVLKSLGLVDLSVEEATNIEFKTIDQNNNDTWKQERCIRLTASLFHSCCMKINNEEGAKSLVKKIMNGYTFTSKATNHGIIHEESAIQKFQELNHNALNIQKCGLFVPVEKPYIGATPDRLLEMLPKLDVFYENYLKPALLDKYLYKNYYPMFEN</sequence>
<gene>
    <name evidence="2" type="ORF">TKK_007547</name>
</gene>
<dbReference type="AlphaFoldDB" id="A0ABD2WZ89"/>
<evidence type="ECO:0000313" key="3">
    <source>
        <dbReference type="Proteomes" id="UP001627154"/>
    </source>
</evidence>
<keyword evidence="3" id="KW-1185">Reference proteome</keyword>
<accession>A0ABD2WZ89</accession>
<dbReference type="PANTHER" id="PTHR47526">
    <property type="entry name" value="ATP-DEPENDENT DNA HELICASE"/>
    <property type="match status" value="1"/>
</dbReference>
<evidence type="ECO:0000259" key="1">
    <source>
        <dbReference type="Pfam" id="PF09588"/>
    </source>
</evidence>
<dbReference type="CDD" id="cd22343">
    <property type="entry name" value="PDDEXK_lambda_exonuclease-like"/>
    <property type="match status" value="1"/>
</dbReference>